<dbReference type="Proteomes" id="UP000596661">
    <property type="component" value="Unassembled WGS sequence"/>
</dbReference>
<dbReference type="AlphaFoldDB" id="A0A803QN61"/>
<dbReference type="InterPro" id="IPR026960">
    <property type="entry name" value="RVT-Znf"/>
</dbReference>
<evidence type="ECO:0000313" key="3">
    <source>
        <dbReference type="Proteomes" id="UP000596661"/>
    </source>
</evidence>
<feature type="domain" description="Reverse transcriptase zinc-binding" evidence="1">
    <location>
        <begin position="103"/>
        <end position="178"/>
    </location>
</feature>
<organism evidence="2 3">
    <name type="scientific">Cannabis sativa</name>
    <name type="common">Hemp</name>
    <name type="synonym">Marijuana</name>
    <dbReference type="NCBI Taxonomy" id="3483"/>
    <lineage>
        <taxon>Eukaryota</taxon>
        <taxon>Viridiplantae</taxon>
        <taxon>Streptophyta</taxon>
        <taxon>Embryophyta</taxon>
        <taxon>Tracheophyta</taxon>
        <taxon>Spermatophyta</taxon>
        <taxon>Magnoliopsida</taxon>
        <taxon>eudicotyledons</taxon>
        <taxon>Gunneridae</taxon>
        <taxon>Pentapetalae</taxon>
        <taxon>rosids</taxon>
        <taxon>fabids</taxon>
        <taxon>Rosales</taxon>
        <taxon>Cannabaceae</taxon>
        <taxon>Cannabis</taxon>
    </lineage>
</organism>
<dbReference type="PANTHER" id="PTHR33116:SF78">
    <property type="entry name" value="OS12G0587133 PROTEIN"/>
    <property type="match status" value="1"/>
</dbReference>
<proteinExistence type="predicted"/>
<reference evidence="2" key="1">
    <citation type="submission" date="2021-03" db="UniProtKB">
        <authorList>
            <consortium name="EnsemblPlants"/>
        </authorList>
    </citation>
    <scope>IDENTIFICATION</scope>
</reference>
<dbReference type="Pfam" id="PF13966">
    <property type="entry name" value="zf-RVT"/>
    <property type="match status" value="1"/>
</dbReference>
<sequence>MHLSSWEKVCLPKKYGGFAFREGRKWNTSLMAKFVWAISSKQDNLWVRWINANYLKGKDFWQVEFKSDASWYFKKLLRLRSTIDRSDIVNACKSGKFKTSIFYISANPMQKVDYTSQIWHKMCIPKHRFIGWQAINNQLLARDHISKIMPIPDVLCPVCLDDKETHAHIFMDCPYTLKVVTDVSKWLGRLDWPKNSRDWYDWFSKPLKNLQEKLFNVVCLAIVYNIWVNRNNCIFELRCKSVSCISMDIKKVVKYRCLDFVGTSKNKLDAHFCKVIASW</sequence>
<dbReference type="EMBL" id="UZAU01000790">
    <property type="status" value="NOT_ANNOTATED_CDS"/>
    <property type="molecule type" value="Genomic_DNA"/>
</dbReference>
<evidence type="ECO:0000313" key="2">
    <source>
        <dbReference type="EnsemblPlants" id="cds.evm.model.10.284"/>
    </source>
</evidence>
<keyword evidence="3" id="KW-1185">Reference proteome</keyword>
<protein>
    <recommendedName>
        <fullName evidence="1">Reverse transcriptase zinc-binding domain-containing protein</fullName>
    </recommendedName>
</protein>
<dbReference type="Gramene" id="evm.model.10.284">
    <property type="protein sequence ID" value="cds.evm.model.10.284"/>
    <property type="gene ID" value="evm.TU.10.284"/>
</dbReference>
<dbReference type="PANTHER" id="PTHR33116">
    <property type="entry name" value="REVERSE TRANSCRIPTASE ZINC-BINDING DOMAIN-CONTAINING PROTEIN-RELATED-RELATED"/>
    <property type="match status" value="1"/>
</dbReference>
<accession>A0A803QN61</accession>
<dbReference type="EnsemblPlants" id="evm.model.10.284">
    <property type="protein sequence ID" value="cds.evm.model.10.284"/>
    <property type="gene ID" value="evm.TU.10.284"/>
</dbReference>
<name>A0A803QN61_CANSA</name>
<evidence type="ECO:0000259" key="1">
    <source>
        <dbReference type="Pfam" id="PF13966"/>
    </source>
</evidence>